<protein>
    <submittedName>
        <fullName evidence="2">Uncharacterized protein</fullName>
    </submittedName>
</protein>
<dbReference type="AlphaFoldDB" id="A0A9P5SNF4"/>
<evidence type="ECO:0000313" key="3">
    <source>
        <dbReference type="Proteomes" id="UP000696485"/>
    </source>
</evidence>
<sequence>MAGKPIDDEGDDFEGDLEDGTGDDAGLDTGVETGVDTDVVGFEAESHGHKYHKCGLKLNTIYSFIGGK</sequence>
<name>A0A9P5SNF4_9FUNG</name>
<keyword evidence="3" id="KW-1185">Reference proteome</keyword>
<evidence type="ECO:0000256" key="1">
    <source>
        <dbReference type="SAM" id="MobiDB-lite"/>
    </source>
</evidence>
<feature type="region of interest" description="Disordered" evidence="1">
    <location>
        <begin position="1"/>
        <end position="32"/>
    </location>
</feature>
<dbReference type="Proteomes" id="UP000696485">
    <property type="component" value="Unassembled WGS sequence"/>
</dbReference>
<comment type="caution">
    <text evidence="2">The sequence shown here is derived from an EMBL/GenBank/DDBJ whole genome shotgun (WGS) entry which is preliminary data.</text>
</comment>
<organism evidence="2 3">
    <name type="scientific">Podila minutissima</name>
    <dbReference type="NCBI Taxonomy" id="64525"/>
    <lineage>
        <taxon>Eukaryota</taxon>
        <taxon>Fungi</taxon>
        <taxon>Fungi incertae sedis</taxon>
        <taxon>Mucoromycota</taxon>
        <taxon>Mortierellomycotina</taxon>
        <taxon>Mortierellomycetes</taxon>
        <taxon>Mortierellales</taxon>
        <taxon>Mortierellaceae</taxon>
        <taxon>Podila</taxon>
    </lineage>
</organism>
<evidence type="ECO:0000313" key="2">
    <source>
        <dbReference type="EMBL" id="KAF9333696.1"/>
    </source>
</evidence>
<reference evidence="2" key="1">
    <citation type="journal article" date="2020" name="Fungal Divers.">
        <title>Resolving the Mortierellaceae phylogeny through synthesis of multi-gene phylogenetics and phylogenomics.</title>
        <authorList>
            <person name="Vandepol N."/>
            <person name="Liber J."/>
            <person name="Desiro A."/>
            <person name="Na H."/>
            <person name="Kennedy M."/>
            <person name="Barry K."/>
            <person name="Grigoriev I.V."/>
            <person name="Miller A.N."/>
            <person name="O'Donnell K."/>
            <person name="Stajich J.E."/>
            <person name="Bonito G."/>
        </authorList>
    </citation>
    <scope>NUCLEOTIDE SEQUENCE</scope>
    <source>
        <strain evidence="2">NVP1</strain>
    </source>
</reference>
<accession>A0A9P5SNF4</accession>
<feature type="compositionally biased region" description="Acidic residues" evidence="1">
    <location>
        <begin position="8"/>
        <end position="26"/>
    </location>
</feature>
<gene>
    <name evidence="2" type="ORF">BG006_003270</name>
</gene>
<dbReference type="EMBL" id="JAAAUY010000187">
    <property type="protein sequence ID" value="KAF9333696.1"/>
    <property type="molecule type" value="Genomic_DNA"/>
</dbReference>
<proteinExistence type="predicted"/>